<dbReference type="SUPFAM" id="SSF46565">
    <property type="entry name" value="Chaperone J-domain"/>
    <property type="match status" value="1"/>
</dbReference>
<organism evidence="2 3">
    <name type="scientific">Bipolaris victoriae (strain FI3)</name>
    <name type="common">Victoria blight of oats agent</name>
    <name type="synonym">Cochliobolus victoriae</name>
    <dbReference type="NCBI Taxonomy" id="930091"/>
    <lineage>
        <taxon>Eukaryota</taxon>
        <taxon>Fungi</taxon>
        <taxon>Dikarya</taxon>
        <taxon>Ascomycota</taxon>
        <taxon>Pezizomycotina</taxon>
        <taxon>Dothideomycetes</taxon>
        <taxon>Pleosporomycetidae</taxon>
        <taxon>Pleosporales</taxon>
        <taxon>Pleosporineae</taxon>
        <taxon>Pleosporaceae</taxon>
        <taxon>Bipolaris</taxon>
    </lineage>
</organism>
<feature type="non-terminal residue" evidence="2">
    <location>
        <position position="72"/>
    </location>
</feature>
<dbReference type="Gene3D" id="1.10.287.110">
    <property type="entry name" value="DnaJ domain"/>
    <property type="match status" value="1"/>
</dbReference>
<dbReference type="AlphaFoldDB" id="W7EP75"/>
<dbReference type="InterPro" id="IPR001623">
    <property type="entry name" value="DnaJ_domain"/>
</dbReference>
<dbReference type="PRINTS" id="PR00625">
    <property type="entry name" value="JDOMAIN"/>
</dbReference>
<feature type="domain" description="J" evidence="1">
    <location>
        <begin position="4"/>
        <end position="71"/>
    </location>
</feature>
<accession>W7EP75</accession>
<dbReference type="Proteomes" id="UP000054337">
    <property type="component" value="Unassembled WGS sequence"/>
</dbReference>
<name>W7EP75_BIPV3</name>
<dbReference type="HOGENOM" id="CLU_017633_18_1_1"/>
<feature type="non-terminal residue" evidence="2">
    <location>
        <position position="1"/>
    </location>
</feature>
<keyword evidence="3" id="KW-1185">Reference proteome</keyword>
<dbReference type="InterPro" id="IPR036869">
    <property type="entry name" value="J_dom_sf"/>
</dbReference>
<sequence>PRKDLYAVLKISRSATTDDIKKAYRALSLKWHPDRCASEDRAKATKKMAEINQAKEILCDQGKKEYYDHFGL</sequence>
<proteinExistence type="predicted"/>
<dbReference type="SMART" id="SM00271">
    <property type="entry name" value="DnaJ"/>
    <property type="match status" value="1"/>
</dbReference>
<dbReference type="OrthoDB" id="10250354at2759"/>
<dbReference type="RefSeq" id="XP_014559473.1">
    <property type="nucleotide sequence ID" value="XM_014703987.1"/>
</dbReference>
<dbReference type="EMBL" id="KI968709">
    <property type="protein sequence ID" value="EUN29861.1"/>
    <property type="molecule type" value="Genomic_DNA"/>
</dbReference>
<evidence type="ECO:0000259" key="1">
    <source>
        <dbReference type="PROSITE" id="PS50076"/>
    </source>
</evidence>
<reference evidence="2 3" key="1">
    <citation type="journal article" date="2013" name="PLoS Genet.">
        <title>Comparative genome structure, secondary metabolite, and effector coding capacity across Cochliobolus pathogens.</title>
        <authorList>
            <person name="Condon B.J."/>
            <person name="Leng Y."/>
            <person name="Wu D."/>
            <person name="Bushley K.E."/>
            <person name="Ohm R.A."/>
            <person name="Otillar R."/>
            <person name="Martin J."/>
            <person name="Schackwitz W."/>
            <person name="Grimwood J."/>
            <person name="MohdZainudin N."/>
            <person name="Xue C."/>
            <person name="Wang R."/>
            <person name="Manning V.A."/>
            <person name="Dhillon B."/>
            <person name="Tu Z.J."/>
            <person name="Steffenson B.J."/>
            <person name="Salamov A."/>
            <person name="Sun H."/>
            <person name="Lowry S."/>
            <person name="LaButti K."/>
            <person name="Han J."/>
            <person name="Copeland A."/>
            <person name="Lindquist E."/>
            <person name="Barry K."/>
            <person name="Schmutz J."/>
            <person name="Baker S.E."/>
            <person name="Ciuffetti L.M."/>
            <person name="Grigoriev I.V."/>
            <person name="Zhong S."/>
            <person name="Turgeon B.G."/>
        </authorList>
    </citation>
    <scope>NUCLEOTIDE SEQUENCE [LARGE SCALE GENOMIC DNA]</scope>
    <source>
        <strain evidence="2 3">FI3</strain>
    </source>
</reference>
<dbReference type="InterPro" id="IPR050817">
    <property type="entry name" value="DjlA_DnaK_co-chaperone"/>
</dbReference>
<dbReference type="PANTHER" id="PTHR24074">
    <property type="entry name" value="CO-CHAPERONE PROTEIN DJLA"/>
    <property type="match status" value="1"/>
</dbReference>
<dbReference type="PROSITE" id="PS50076">
    <property type="entry name" value="DNAJ_2"/>
    <property type="match status" value="1"/>
</dbReference>
<evidence type="ECO:0000313" key="3">
    <source>
        <dbReference type="Proteomes" id="UP000054337"/>
    </source>
</evidence>
<evidence type="ECO:0000313" key="2">
    <source>
        <dbReference type="EMBL" id="EUN29861.1"/>
    </source>
</evidence>
<protein>
    <recommendedName>
        <fullName evidence="1">J domain-containing protein</fullName>
    </recommendedName>
</protein>
<dbReference type="CDD" id="cd06257">
    <property type="entry name" value="DnaJ"/>
    <property type="match status" value="1"/>
</dbReference>
<dbReference type="GeneID" id="26257531"/>
<gene>
    <name evidence="2" type="ORF">COCVIDRAFT_45869</name>
</gene>
<dbReference type="Pfam" id="PF00226">
    <property type="entry name" value="DnaJ"/>
    <property type="match status" value="1"/>
</dbReference>